<accession>A0A4S2AZ76</accession>
<organism evidence="2 3">
    <name type="scientific">Bacteroides muris</name>
    <name type="common">ex Afrizal et al. 2022</name>
    <dbReference type="NCBI Taxonomy" id="2516960"/>
    <lineage>
        <taxon>Bacteria</taxon>
        <taxon>Pseudomonadati</taxon>
        <taxon>Bacteroidota</taxon>
        <taxon>Bacteroidia</taxon>
        <taxon>Bacteroidales</taxon>
        <taxon>Bacteroidaceae</taxon>
        <taxon>Bacteroides</taxon>
    </lineage>
</organism>
<keyword evidence="2" id="KW-0808">Transferase</keyword>
<dbReference type="AlphaFoldDB" id="A0A4S2AZ76"/>
<sequence>MISVVMSTYKEPIEYIEQSINSILNQTYRDIEFVIIVDNPDNAEHIEYIQNRMSGDSRIKLSINEKNCGLTESLNRAIALARGTFIARMDADDIAEVDRLECQLAYLIENNLDLVGCNMRDMDENGNIIQGAITRYPTLDGIIKNYLKTNSAVPHPTWLVRKSVYLESGFYCDFPACEDYEFLTRIAIDGKRLGNVCAPKLRYRINSAGISCSKRVSQKTSLYYVRKNYLLQKKSNLVDFQKFLLSEEGKRKQEGLRRYYEQSDKLKSFRRSKKKLAFIILGVWTFINLKEGRTVIANLLRERILQLRNRKHY</sequence>
<dbReference type="Proteomes" id="UP000310532">
    <property type="component" value="Unassembled WGS sequence"/>
</dbReference>
<reference evidence="2 3" key="1">
    <citation type="submission" date="2019-04" db="EMBL/GenBank/DDBJ databases">
        <title>Microbes associate with the intestines of laboratory mice.</title>
        <authorList>
            <person name="Navarre W."/>
            <person name="Wong E."/>
            <person name="Huang K."/>
            <person name="Tropini C."/>
            <person name="Ng K."/>
            <person name="Yu B."/>
        </authorList>
    </citation>
    <scope>NUCLEOTIDE SEQUENCE [LARGE SCALE GENOMIC DNA]</scope>
    <source>
        <strain evidence="2 3">NM69_E16B</strain>
    </source>
</reference>
<protein>
    <submittedName>
        <fullName evidence="2">Glycosyltransferase</fullName>
    </submittedName>
</protein>
<evidence type="ECO:0000313" key="3">
    <source>
        <dbReference type="Proteomes" id="UP000310532"/>
    </source>
</evidence>
<feature type="domain" description="Glycosyltransferase 2-like" evidence="1">
    <location>
        <begin position="3"/>
        <end position="163"/>
    </location>
</feature>
<dbReference type="SUPFAM" id="SSF53448">
    <property type="entry name" value="Nucleotide-diphospho-sugar transferases"/>
    <property type="match status" value="1"/>
</dbReference>
<proteinExistence type="predicted"/>
<name>A0A4S2AZ76_9BACE</name>
<dbReference type="Pfam" id="PF00535">
    <property type="entry name" value="Glycos_transf_2"/>
    <property type="match status" value="1"/>
</dbReference>
<dbReference type="GO" id="GO:0016758">
    <property type="term" value="F:hexosyltransferase activity"/>
    <property type="evidence" value="ECO:0007669"/>
    <property type="project" value="UniProtKB-ARBA"/>
</dbReference>
<dbReference type="PANTHER" id="PTHR22916:SF3">
    <property type="entry name" value="UDP-GLCNAC:BETAGAL BETA-1,3-N-ACETYLGLUCOSAMINYLTRANSFERASE-LIKE PROTEIN 1"/>
    <property type="match status" value="1"/>
</dbReference>
<dbReference type="EMBL" id="SRYZ01000017">
    <property type="protein sequence ID" value="TGY06412.1"/>
    <property type="molecule type" value="Genomic_DNA"/>
</dbReference>
<evidence type="ECO:0000313" key="2">
    <source>
        <dbReference type="EMBL" id="TGY06412.1"/>
    </source>
</evidence>
<keyword evidence="3" id="KW-1185">Reference proteome</keyword>
<comment type="caution">
    <text evidence="2">The sequence shown here is derived from an EMBL/GenBank/DDBJ whole genome shotgun (WGS) entry which is preliminary data.</text>
</comment>
<dbReference type="InterPro" id="IPR001173">
    <property type="entry name" value="Glyco_trans_2-like"/>
</dbReference>
<dbReference type="Gene3D" id="3.90.550.10">
    <property type="entry name" value="Spore Coat Polysaccharide Biosynthesis Protein SpsA, Chain A"/>
    <property type="match status" value="1"/>
</dbReference>
<dbReference type="PANTHER" id="PTHR22916">
    <property type="entry name" value="GLYCOSYLTRANSFERASE"/>
    <property type="match status" value="1"/>
</dbReference>
<dbReference type="InterPro" id="IPR029044">
    <property type="entry name" value="Nucleotide-diphossugar_trans"/>
</dbReference>
<evidence type="ECO:0000259" key="1">
    <source>
        <dbReference type="Pfam" id="PF00535"/>
    </source>
</evidence>
<gene>
    <name evidence="2" type="ORF">E5355_09410</name>
</gene>